<name>A0A1M7U6F0_9ACTN</name>
<dbReference type="EMBL" id="FRDM01000012">
    <property type="protein sequence ID" value="SHN78467.1"/>
    <property type="molecule type" value="Genomic_DNA"/>
</dbReference>
<dbReference type="OrthoDB" id="5185837at2"/>
<evidence type="ECO:0000313" key="4">
    <source>
        <dbReference type="EMBL" id="SHN78467.1"/>
    </source>
</evidence>
<reference evidence="4 5" key="1">
    <citation type="submission" date="2016-12" db="EMBL/GenBank/DDBJ databases">
        <authorList>
            <person name="Song W.-J."/>
            <person name="Kurnit D.M."/>
        </authorList>
    </citation>
    <scope>NUCLEOTIDE SEQUENCE [LARGE SCALE GENOMIC DNA]</scope>
    <source>
        <strain evidence="4 5">DSM 43162</strain>
    </source>
</reference>
<gene>
    <name evidence="4" type="ORF">SAMN05660350_02620</name>
</gene>
<dbReference type="AlphaFoldDB" id="A0A1M7U6F0"/>
<dbReference type="InterPro" id="IPR027383">
    <property type="entry name" value="Znf_put"/>
</dbReference>
<keyword evidence="1" id="KW-0805">Transcription regulation</keyword>
<evidence type="ECO:0000259" key="3">
    <source>
        <dbReference type="Pfam" id="PF13490"/>
    </source>
</evidence>
<organism evidence="4 5">
    <name type="scientific">Geodermatophilus obscurus</name>
    <dbReference type="NCBI Taxonomy" id="1861"/>
    <lineage>
        <taxon>Bacteria</taxon>
        <taxon>Bacillati</taxon>
        <taxon>Actinomycetota</taxon>
        <taxon>Actinomycetes</taxon>
        <taxon>Geodermatophilales</taxon>
        <taxon>Geodermatophilaceae</taxon>
        <taxon>Geodermatophilus</taxon>
    </lineage>
</organism>
<keyword evidence="4" id="KW-0862">Zinc</keyword>
<evidence type="ECO:0000256" key="1">
    <source>
        <dbReference type="ARBA" id="ARBA00023015"/>
    </source>
</evidence>
<keyword evidence="4" id="KW-0479">Metal-binding</keyword>
<dbReference type="InterPro" id="IPR041916">
    <property type="entry name" value="Anti_sigma_zinc_sf"/>
</dbReference>
<sequence>MTDPSAHRVLRESLGSYVLGHLSDQEADEVRAHLTGCPGCRAELAEILPAAAALSGAPRPLRAPATPPVDLADRIEARIRSEEHRQRSRSTVRTMALSALSAAAAAVIVVAGVELTRSEPEPAVPLETVDVVEAGAVRASAGLVAHTWGVEVKLTASGLQPGERYDVTVLGQDGTAFDAGAFVGTDGEVRCNLNAAVLRDRAAAFVVIDQEGEEVLRAEFPT</sequence>
<evidence type="ECO:0000256" key="2">
    <source>
        <dbReference type="ARBA" id="ARBA00023163"/>
    </source>
</evidence>
<dbReference type="Pfam" id="PF13490">
    <property type="entry name" value="zf-HC2"/>
    <property type="match status" value="1"/>
</dbReference>
<dbReference type="Gene3D" id="1.10.10.1320">
    <property type="entry name" value="Anti-sigma factor, zinc-finger domain"/>
    <property type="match status" value="1"/>
</dbReference>
<keyword evidence="2" id="KW-0804">Transcription</keyword>
<dbReference type="Proteomes" id="UP000184428">
    <property type="component" value="Unassembled WGS sequence"/>
</dbReference>
<accession>A0A1M7U6F0</accession>
<keyword evidence="4" id="KW-0863">Zinc-finger</keyword>
<evidence type="ECO:0000313" key="5">
    <source>
        <dbReference type="Proteomes" id="UP000184428"/>
    </source>
</evidence>
<dbReference type="RefSeq" id="WP_072918582.1">
    <property type="nucleotide sequence ID" value="NZ_FRDM01000012.1"/>
</dbReference>
<protein>
    <submittedName>
        <fullName evidence="4">Putative zinc-finger</fullName>
    </submittedName>
</protein>
<feature type="domain" description="Putative zinc-finger" evidence="3">
    <location>
        <begin position="10"/>
        <end position="41"/>
    </location>
</feature>
<dbReference type="GO" id="GO:0008270">
    <property type="term" value="F:zinc ion binding"/>
    <property type="evidence" value="ECO:0007669"/>
    <property type="project" value="UniProtKB-KW"/>
</dbReference>
<proteinExistence type="predicted"/>